<dbReference type="GO" id="GO:0019678">
    <property type="term" value="P:propionate metabolic process, methylmalonyl pathway"/>
    <property type="evidence" value="ECO:0007669"/>
    <property type="project" value="TreeGrafter"/>
</dbReference>
<organism evidence="3 4">
    <name type="scientific">Jatrophihabitans endophyticus</name>
    <dbReference type="NCBI Taxonomy" id="1206085"/>
    <lineage>
        <taxon>Bacteria</taxon>
        <taxon>Bacillati</taxon>
        <taxon>Actinomycetota</taxon>
        <taxon>Actinomycetes</taxon>
        <taxon>Jatrophihabitantales</taxon>
        <taxon>Jatrophihabitantaceae</taxon>
        <taxon>Jatrophihabitans</taxon>
    </lineage>
</organism>
<dbReference type="EMBL" id="FQVU01000002">
    <property type="protein sequence ID" value="SHF99638.1"/>
    <property type="molecule type" value="Genomic_DNA"/>
</dbReference>
<protein>
    <submittedName>
        <fullName evidence="3">Heterodimeric methylmalonyl-CoA mutase small subunit</fullName>
    </submittedName>
</protein>
<reference evidence="3 4" key="1">
    <citation type="submission" date="2016-11" db="EMBL/GenBank/DDBJ databases">
        <authorList>
            <person name="Jaros S."/>
            <person name="Januszkiewicz K."/>
            <person name="Wedrychowicz H."/>
        </authorList>
    </citation>
    <scope>NUCLEOTIDE SEQUENCE [LARGE SCALE GENOMIC DNA]</scope>
    <source>
        <strain evidence="3 4">DSM 45627</strain>
    </source>
</reference>
<evidence type="ECO:0000259" key="2">
    <source>
        <dbReference type="Pfam" id="PF01642"/>
    </source>
</evidence>
<dbReference type="InterPro" id="IPR006099">
    <property type="entry name" value="MeMalonylCoA_mutase_a/b_cat"/>
</dbReference>
<accession>A0A1M5G7H3</accession>
<sequence>MPDEPADPQPPRALALAADFPTPTRDDWRALVAAVLAKSGAGADVDPEAALTSTTYDGIAIKPLYTADDLPAGDAAGLPGRPPFVRGATTADATAAGWDVRTRHAGSAQPDADRTNAAVLNDLETGATSVWLVLGAQGIAVDDLPAVLADVYLDLAPVVLDAGADTVAAASALLALAERRGVAAADLRGSFGADPIGLRARTGADAELGMLRTLAEQGGAAAGMCLATVDGTVYHDAGASDAQEIGIATAVGVAYLRALTEAGLDVDAALAALEFRLAVTAEQFPAIAKLRAARRVWDRVAELCGASAERRGQRQHAVTSAAMLTRRDPWVNLLRTTIGCFAAAVGGADAVTVLPFDHALGAPDDFGRRIARNTQSVLHDESSLARVVDPAGGSWFVESLTDQLAEAAWAVFAGIERAGGALAALDDGTVEGLLADTRAGRDDDIAHRRAPITGVSEFAHVDEAPVERTPWPPAAGGPLPPRRYAEPFEALRDRADAQAERPAVFLATLGPPAVHSARAGFAANLFQAGGLACVTGPVEEFADAGTTVACLCSSDKTYADEAEVAAKALRDAGATQVWLAGKGEYEGVDDTLFAGCDALAVLRRTHDELGVS</sequence>
<dbReference type="SUPFAM" id="SSF51703">
    <property type="entry name" value="Cobalamin (vitamin B12)-dependent enzymes"/>
    <property type="match status" value="1"/>
</dbReference>
<evidence type="ECO:0000313" key="3">
    <source>
        <dbReference type="EMBL" id="SHF99638.1"/>
    </source>
</evidence>
<evidence type="ECO:0000313" key="4">
    <source>
        <dbReference type="Proteomes" id="UP000186132"/>
    </source>
</evidence>
<evidence type="ECO:0000256" key="1">
    <source>
        <dbReference type="ARBA" id="ARBA00011870"/>
    </source>
</evidence>
<dbReference type="CDD" id="cd03677">
    <property type="entry name" value="MM_CoA_mutase_beta"/>
    <property type="match status" value="1"/>
</dbReference>
<dbReference type="GO" id="GO:0005737">
    <property type="term" value="C:cytoplasm"/>
    <property type="evidence" value="ECO:0007669"/>
    <property type="project" value="TreeGrafter"/>
</dbReference>
<dbReference type="STRING" id="1206085.SAMN05443575_1079"/>
<keyword evidence="4" id="KW-1185">Reference proteome</keyword>
<proteinExistence type="predicted"/>
<dbReference type="GO" id="GO:0004494">
    <property type="term" value="F:methylmalonyl-CoA mutase activity"/>
    <property type="evidence" value="ECO:0007669"/>
    <property type="project" value="UniProtKB-EC"/>
</dbReference>
<dbReference type="RefSeq" id="WP_073387253.1">
    <property type="nucleotide sequence ID" value="NZ_FQVU01000002.1"/>
</dbReference>
<dbReference type="Gene3D" id="1.10.196.20">
    <property type="match status" value="1"/>
</dbReference>
<gene>
    <name evidence="3" type="ORF">SAMN05443575_1079</name>
</gene>
<comment type="subunit">
    <text evidence="1">Heterodimer of an alpha and a beta chain.</text>
</comment>
<dbReference type="AlphaFoldDB" id="A0A1M5G7H3"/>
<dbReference type="InterPro" id="IPR024067">
    <property type="entry name" value="Me-malonyl-CoA_mutase_sm_su_N"/>
</dbReference>
<name>A0A1M5G7H3_9ACTN</name>
<dbReference type="Gene3D" id="3.40.50.280">
    <property type="entry name" value="Cobalamin-binding domain"/>
    <property type="match status" value="1"/>
</dbReference>
<dbReference type="InterPro" id="IPR016176">
    <property type="entry name" value="Cbl-dep_enz_cat"/>
</dbReference>
<dbReference type="Pfam" id="PF01642">
    <property type="entry name" value="MM_CoA_mutase"/>
    <property type="match status" value="2"/>
</dbReference>
<feature type="domain" description="Methylmalonyl-CoA mutase alpha/beta chain catalytic" evidence="2">
    <location>
        <begin position="135"/>
        <end position="468"/>
    </location>
</feature>
<feature type="domain" description="Methylmalonyl-CoA mutase alpha/beta chain catalytic" evidence="2">
    <location>
        <begin position="55"/>
        <end position="130"/>
    </location>
</feature>
<dbReference type="GO" id="GO:0031419">
    <property type="term" value="F:cobalamin binding"/>
    <property type="evidence" value="ECO:0007669"/>
    <property type="project" value="UniProtKB-KW"/>
</dbReference>
<dbReference type="Gene3D" id="3.20.20.240">
    <property type="entry name" value="Methylmalonyl-CoA mutase"/>
    <property type="match status" value="1"/>
</dbReference>
<dbReference type="OrthoDB" id="9762378at2"/>
<dbReference type="PANTHER" id="PTHR48101">
    <property type="entry name" value="METHYLMALONYL-COA MUTASE, MITOCHONDRIAL-RELATED"/>
    <property type="match status" value="1"/>
</dbReference>
<dbReference type="Proteomes" id="UP000186132">
    <property type="component" value="Unassembled WGS sequence"/>
</dbReference>
<dbReference type="PANTHER" id="PTHR48101:SF4">
    <property type="entry name" value="METHYLMALONYL-COA MUTASE, MITOCHONDRIAL"/>
    <property type="match status" value="1"/>
</dbReference>